<dbReference type="InterPro" id="IPR019430">
    <property type="entry name" value="7TM_GPCR_serpentine_rcpt_Srx"/>
</dbReference>
<keyword evidence="4" id="KW-0862">Zinc</keyword>
<dbReference type="Gene3D" id="3.30.50.10">
    <property type="entry name" value="Erythroid Transcription Factor GATA-1, subunit A"/>
    <property type="match status" value="1"/>
</dbReference>
<evidence type="ECO:0000256" key="2">
    <source>
        <dbReference type="ARBA" id="ARBA00022723"/>
    </source>
</evidence>
<dbReference type="Gene3D" id="1.10.565.10">
    <property type="entry name" value="Retinoid X Receptor"/>
    <property type="match status" value="1"/>
</dbReference>
<dbReference type="SUPFAM" id="SSF48508">
    <property type="entry name" value="Nuclear receptor ligand-binding domain"/>
    <property type="match status" value="1"/>
</dbReference>
<dbReference type="InterPro" id="IPR000536">
    <property type="entry name" value="Nucl_hrmn_rcpt_lig-bd"/>
</dbReference>
<reference evidence="13" key="2">
    <citation type="submission" date="2022-06" db="UniProtKB">
        <authorList>
            <consortium name="EnsemblMetazoa"/>
        </authorList>
    </citation>
    <scope>IDENTIFICATION</scope>
    <source>
        <strain evidence="13">DF5081</strain>
    </source>
</reference>
<evidence type="ECO:0000256" key="9">
    <source>
        <dbReference type="ARBA" id="ARBA00023242"/>
    </source>
</evidence>
<keyword evidence="10" id="KW-1133">Transmembrane helix</keyword>
<dbReference type="PROSITE" id="PS51843">
    <property type="entry name" value="NR_LBD"/>
    <property type="match status" value="1"/>
</dbReference>
<dbReference type="GO" id="GO:0043565">
    <property type="term" value="F:sequence-specific DNA binding"/>
    <property type="evidence" value="ECO:0007669"/>
    <property type="project" value="InterPro"/>
</dbReference>
<dbReference type="SUPFAM" id="SSF57716">
    <property type="entry name" value="Glucocorticoid receptor-like (DNA-binding domain)"/>
    <property type="match status" value="1"/>
</dbReference>
<feature type="transmembrane region" description="Helical" evidence="10">
    <location>
        <begin position="562"/>
        <end position="582"/>
    </location>
</feature>
<dbReference type="SMART" id="SM00399">
    <property type="entry name" value="ZnF_C4"/>
    <property type="match status" value="1"/>
</dbReference>
<keyword evidence="14" id="KW-1185">Reference proteome</keyword>
<dbReference type="InterPro" id="IPR013088">
    <property type="entry name" value="Znf_NHR/GATA"/>
</dbReference>
<evidence type="ECO:0000256" key="1">
    <source>
        <dbReference type="ARBA" id="ARBA00005993"/>
    </source>
</evidence>
<protein>
    <recommendedName>
        <fullName evidence="15">Nuclear receptor domain-containing protein</fullName>
    </recommendedName>
</protein>
<evidence type="ECO:0000313" key="13">
    <source>
        <dbReference type="EnsemblMetazoa" id="CJA05251c.1"/>
    </source>
</evidence>
<dbReference type="Pfam" id="PF00104">
    <property type="entry name" value="Hormone_recep"/>
    <property type="match status" value="1"/>
</dbReference>
<keyword evidence="2" id="KW-0479">Metal-binding</keyword>
<dbReference type="GO" id="GO:0003700">
    <property type="term" value="F:DNA-binding transcription factor activity"/>
    <property type="evidence" value="ECO:0007669"/>
    <property type="project" value="InterPro"/>
</dbReference>
<dbReference type="InterPro" id="IPR035500">
    <property type="entry name" value="NHR-like_dom_sf"/>
</dbReference>
<keyword evidence="8" id="KW-0675">Receptor</keyword>
<proteinExistence type="inferred from homology"/>
<keyword evidence="10" id="KW-0472">Membrane</keyword>
<dbReference type="InterPro" id="IPR036186">
    <property type="entry name" value="Serpin_sf"/>
</dbReference>
<dbReference type="PANTHER" id="PTHR45886">
    <property type="entry name" value="NUCLEAR HORMONE RECEPTOR FAMILY-RELATED-RELATED"/>
    <property type="match status" value="1"/>
</dbReference>
<evidence type="ECO:0000259" key="12">
    <source>
        <dbReference type="PROSITE" id="PS51843"/>
    </source>
</evidence>
<evidence type="ECO:0000259" key="11">
    <source>
        <dbReference type="PROSITE" id="PS51030"/>
    </source>
</evidence>
<keyword evidence="5" id="KW-0805">Transcription regulation</keyword>
<dbReference type="InterPro" id="IPR042185">
    <property type="entry name" value="Serpin_sf_2"/>
</dbReference>
<comment type="similarity">
    <text evidence="1">Belongs to the nuclear hormone receptor family.</text>
</comment>
<dbReference type="Proteomes" id="UP000005237">
    <property type="component" value="Unassembled WGS sequence"/>
</dbReference>
<dbReference type="PROSITE" id="PS51030">
    <property type="entry name" value="NUCLEAR_REC_DBD_2"/>
    <property type="match status" value="1"/>
</dbReference>
<dbReference type="Pfam" id="PF00079">
    <property type="entry name" value="Serpin"/>
    <property type="match status" value="1"/>
</dbReference>
<feature type="transmembrane region" description="Helical" evidence="10">
    <location>
        <begin position="240"/>
        <end position="264"/>
    </location>
</feature>
<evidence type="ECO:0000256" key="5">
    <source>
        <dbReference type="ARBA" id="ARBA00023015"/>
    </source>
</evidence>
<evidence type="ECO:0000256" key="6">
    <source>
        <dbReference type="ARBA" id="ARBA00023125"/>
    </source>
</evidence>
<reference evidence="14" key="1">
    <citation type="submission" date="2010-08" db="EMBL/GenBank/DDBJ databases">
        <authorList>
            <consortium name="Caenorhabditis japonica Sequencing Consortium"/>
            <person name="Wilson R.K."/>
        </authorList>
    </citation>
    <scope>NUCLEOTIDE SEQUENCE [LARGE SCALE GENOMIC DNA]</scope>
    <source>
        <strain evidence="14">DF5081</strain>
    </source>
</reference>
<evidence type="ECO:0000256" key="4">
    <source>
        <dbReference type="ARBA" id="ARBA00022833"/>
    </source>
</evidence>
<organism evidence="13 14">
    <name type="scientific">Caenorhabditis japonica</name>
    <dbReference type="NCBI Taxonomy" id="281687"/>
    <lineage>
        <taxon>Eukaryota</taxon>
        <taxon>Metazoa</taxon>
        <taxon>Ecdysozoa</taxon>
        <taxon>Nematoda</taxon>
        <taxon>Chromadorea</taxon>
        <taxon>Rhabditida</taxon>
        <taxon>Rhabditina</taxon>
        <taxon>Rhabditomorpha</taxon>
        <taxon>Rhabditoidea</taxon>
        <taxon>Rhabditidae</taxon>
        <taxon>Peloderinae</taxon>
        <taxon>Caenorhabditis</taxon>
    </lineage>
</organism>
<evidence type="ECO:0000256" key="8">
    <source>
        <dbReference type="ARBA" id="ARBA00023170"/>
    </source>
</evidence>
<keyword evidence="3" id="KW-0863">Zinc-finger</keyword>
<dbReference type="PANTHER" id="PTHR45886:SF12">
    <property type="entry name" value="NUCLEAR HORMONE RECEPTOR FAMILY"/>
    <property type="match status" value="1"/>
</dbReference>
<dbReference type="InterPro" id="IPR001628">
    <property type="entry name" value="Znf_hrmn_rcpt"/>
</dbReference>
<feature type="domain" description="NR LBD" evidence="12">
    <location>
        <begin position="531"/>
        <end position="756"/>
    </location>
</feature>
<dbReference type="AlphaFoldDB" id="A0A8R1HRP0"/>
<keyword evidence="10" id="KW-0812">Transmembrane</keyword>
<accession>A0A8R1HRP0</accession>
<keyword evidence="9" id="KW-0539">Nucleus</keyword>
<dbReference type="GO" id="GO:0008270">
    <property type="term" value="F:zinc ion binding"/>
    <property type="evidence" value="ECO:0007669"/>
    <property type="project" value="UniProtKB-KW"/>
</dbReference>
<dbReference type="InterPro" id="IPR023796">
    <property type="entry name" value="Serpin_dom"/>
</dbReference>
<sequence>MDFLHFETSFGLHLLQAHHTNESLIFSPLSIASALSVVQSDTQPIFHGAAADSEIVKQYSSVLSQVKTEKGLSLVNQIFSINHSLISPILVSDQAELNYEIGDSEILLINSISFTDDWKFPFDSANTENQIFIKETGSARRIPFLMDYGNSRLYSTDDDFEVLQLDYVNCAFKFVIFLSKQRSEALEDSLEKLTAERVQKLLKNAESKAVNMSLFGFLINCFLFYKLFNRAKTAFLKYCLAKTVPNLIVCAAFLFWALPLTALSIPYHKTPHLANVLIGQTSGIGAYVAGAFFDFFVAVNRCSAISYPMHEFKFANFVILIVFLVSTGFTLMGFVPEICGLVYDADILIWRPESLSCVLFKGDHILYTIVGISGMANTFNFITFIRLYRGRVDGISRGERTRRQKRTQLVRRFDVPHFFAARPLQTLYSPQIIACDACKMFFRRSMLEKLKFSCKKQEQCFESRSTLTYFNRKCKSCRLAQCLRLGMTLGFSHVDISIRDAKNVRFSELIHGLMYRDASRENGFLTSFLFANPDMKAIIENADEEGKKLSMVARNPNDEMTYIAWIFINCVTVVKFLLNLGFMKHLEAQDKLILLRHFYLRATIMIFAFHAMQNKKQGLTTPDGQDVFPDDLLFIPTFTPHRLWRLRAQTVERFAELKVTKEEFVLLLVIFFANPALSSLSKSGVEVLATQHKLYSSALFQYCQLRYQSHAPTRFTDLLSLCHVVNRNFNDLEFMITMFRVFRPDAQVQKLVCNEA</sequence>
<evidence type="ECO:0000256" key="7">
    <source>
        <dbReference type="ARBA" id="ARBA00023163"/>
    </source>
</evidence>
<dbReference type="Pfam" id="PF10328">
    <property type="entry name" value="7TM_GPCR_Srx"/>
    <property type="match status" value="1"/>
</dbReference>
<feature type="transmembrane region" description="Helical" evidence="10">
    <location>
        <begin position="284"/>
        <end position="302"/>
    </location>
</feature>
<dbReference type="EnsemblMetazoa" id="CJA05251c.1">
    <property type="protein sequence ID" value="CJA05251c.1"/>
    <property type="gene ID" value="WBGene00124455"/>
</dbReference>
<feature type="transmembrane region" description="Helical" evidence="10">
    <location>
        <begin position="365"/>
        <end position="388"/>
    </location>
</feature>
<evidence type="ECO:0008006" key="15">
    <source>
        <dbReference type="Google" id="ProtNLM"/>
    </source>
</evidence>
<evidence type="ECO:0000256" key="10">
    <source>
        <dbReference type="SAM" id="Phobius"/>
    </source>
</evidence>
<dbReference type="SMART" id="SM00430">
    <property type="entry name" value="HOLI"/>
    <property type="match status" value="1"/>
</dbReference>
<dbReference type="SUPFAM" id="SSF56574">
    <property type="entry name" value="Serpins"/>
    <property type="match status" value="1"/>
</dbReference>
<feature type="domain" description="Nuclear receptor" evidence="11">
    <location>
        <begin position="432"/>
        <end position="494"/>
    </location>
</feature>
<feature type="transmembrane region" description="Helical" evidence="10">
    <location>
        <begin position="314"/>
        <end position="335"/>
    </location>
</feature>
<feature type="transmembrane region" description="Helical" evidence="10">
    <location>
        <begin position="594"/>
        <end position="612"/>
    </location>
</feature>
<dbReference type="Pfam" id="PF00105">
    <property type="entry name" value="zf-C4"/>
    <property type="match status" value="1"/>
</dbReference>
<name>A0A8R1HRP0_CAEJA</name>
<keyword evidence="6" id="KW-0238">DNA-binding</keyword>
<feature type="transmembrane region" description="Helical" evidence="10">
    <location>
        <begin position="209"/>
        <end position="228"/>
    </location>
</feature>
<evidence type="ECO:0000256" key="3">
    <source>
        <dbReference type="ARBA" id="ARBA00022771"/>
    </source>
</evidence>
<keyword evidence="7" id="KW-0804">Transcription</keyword>
<dbReference type="Gene3D" id="2.30.39.10">
    <property type="entry name" value="Alpha-1-antitrypsin, domain 1"/>
    <property type="match status" value="1"/>
</dbReference>
<evidence type="ECO:0000313" key="14">
    <source>
        <dbReference type="Proteomes" id="UP000005237"/>
    </source>
</evidence>